<evidence type="ECO:0000256" key="4">
    <source>
        <dbReference type="ARBA" id="ARBA00023157"/>
    </source>
</evidence>
<dbReference type="InterPro" id="IPR043504">
    <property type="entry name" value="Peptidase_S1_PA_chymotrypsin"/>
</dbReference>
<dbReference type="OrthoDB" id="7736104at2759"/>
<dbReference type="PANTHER" id="PTHR24276">
    <property type="entry name" value="POLYSERASE-RELATED"/>
    <property type="match status" value="1"/>
</dbReference>
<protein>
    <recommendedName>
        <fullName evidence="6">Peptidase S1 domain-containing protein</fullName>
    </recommendedName>
</protein>
<evidence type="ECO:0000313" key="7">
    <source>
        <dbReference type="EMBL" id="CAB3235874.1"/>
    </source>
</evidence>
<dbReference type="CDD" id="cd00190">
    <property type="entry name" value="Tryp_SPc"/>
    <property type="match status" value="2"/>
</dbReference>
<dbReference type="SUPFAM" id="SSF50494">
    <property type="entry name" value="Trypsin-like serine proteases"/>
    <property type="match status" value="2"/>
</dbReference>
<reference evidence="7 8" key="1">
    <citation type="submission" date="2020-04" db="EMBL/GenBank/DDBJ databases">
        <authorList>
            <person name="Wallbank WR R."/>
            <person name="Pardo Diaz C."/>
            <person name="Kozak K."/>
            <person name="Martin S."/>
            <person name="Jiggins C."/>
            <person name="Moest M."/>
            <person name="Warren A I."/>
            <person name="Byers J.R.P. K."/>
            <person name="Montejo-Kovacevich G."/>
            <person name="Yen C E."/>
        </authorList>
    </citation>
    <scope>NUCLEOTIDE SEQUENCE [LARGE SCALE GENOMIC DNA]</scope>
</reference>
<feature type="domain" description="Peptidase S1" evidence="6">
    <location>
        <begin position="186"/>
        <end position="415"/>
    </location>
</feature>
<proteinExistence type="inferred from homology"/>
<sequence length="415" mass="44346">MQIIYVRIGSTNSSSGGTQYQATSFYAHPGYNSRTSDYDAGVVRIRGGMNLDGTNARAIPLVNVGYDPKEGAEVILTGWGATSQNGSTSNTLMVVQVPVVSRTQCNEILRNSITNRMFCAGLNEGGKDTCQGDSGGPAVTSSSNRLAGITCFGFGCAQPDSPGVYTLVGAKSYHKIGLDDGNDEKIVGGEETTIPNHPYQAFLKLYDGEDYYGCGGSIVSKYYVVTAAHCLARMQKIYLRIGSTQKYSGGTEYETTTFYSHPRYKSPDFDYDVGVVNIPKGMDLDGTKASTIRLVGFGNDPQDGEDVTLTGWGDTAENGTSSNILRVVEVPIVNRTRCNELLNYRITSRMFCAGTEEGGKDTCQGDSGGPAVINSSGQLAGIISFGFGCGQPNSPGVYTRVGNMEIRFYLALFGL</sequence>
<dbReference type="AlphaFoldDB" id="A0A8S0ZSF6"/>
<comment type="similarity">
    <text evidence="5">Belongs to the peptidase S1 family. CLIP subfamily.</text>
</comment>
<dbReference type="InterPro" id="IPR009003">
    <property type="entry name" value="Peptidase_S1_PA"/>
</dbReference>
<dbReference type="FunFam" id="2.40.10.10:FF:000002">
    <property type="entry name" value="Transmembrane protease serine"/>
    <property type="match status" value="2"/>
</dbReference>
<name>A0A8S0ZSF6_ARCPL</name>
<comment type="caution">
    <text evidence="7">The sequence shown here is derived from an EMBL/GenBank/DDBJ whole genome shotgun (WGS) entry which is preliminary data.</text>
</comment>
<dbReference type="PROSITE" id="PS50240">
    <property type="entry name" value="TRYPSIN_DOM"/>
    <property type="match status" value="2"/>
</dbReference>
<evidence type="ECO:0000256" key="2">
    <source>
        <dbReference type="ARBA" id="ARBA00022801"/>
    </source>
</evidence>
<dbReference type="InterPro" id="IPR001314">
    <property type="entry name" value="Peptidase_S1A"/>
</dbReference>
<dbReference type="GO" id="GO:0006508">
    <property type="term" value="P:proteolysis"/>
    <property type="evidence" value="ECO:0007669"/>
    <property type="project" value="UniProtKB-KW"/>
</dbReference>
<evidence type="ECO:0000256" key="1">
    <source>
        <dbReference type="ARBA" id="ARBA00022670"/>
    </source>
</evidence>
<dbReference type="GO" id="GO:0004252">
    <property type="term" value="F:serine-type endopeptidase activity"/>
    <property type="evidence" value="ECO:0007669"/>
    <property type="project" value="InterPro"/>
</dbReference>
<evidence type="ECO:0000313" key="8">
    <source>
        <dbReference type="Proteomes" id="UP000494256"/>
    </source>
</evidence>
<dbReference type="Proteomes" id="UP000494256">
    <property type="component" value="Unassembled WGS sequence"/>
</dbReference>
<evidence type="ECO:0000256" key="3">
    <source>
        <dbReference type="ARBA" id="ARBA00022825"/>
    </source>
</evidence>
<dbReference type="SMART" id="SM00020">
    <property type="entry name" value="Tryp_SPc"/>
    <property type="match status" value="2"/>
</dbReference>
<evidence type="ECO:0000259" key="6">
    <source>
        <dbReference type="PROSITE" id="PS50240"/>
    </source>
</evidence>
<gene>
    <name evidence="7" type="ORF">APLA_LOCUS7126</name>
</gene>
<keyword evidence="3" id="KW-0720">Serine protease</keyword>
<dbReference type="PANTHER" id="PTHR24276:SF91">
    <property type="entry name" value="AT26814P-RELATED"/>
    <property type="match status" value="1"/>
</dbReference>
<dbReference type="Gene3D" id="2.40.10.10">
    <property type="entry name" value="Trypsin-like serine proteases"/>
    <property type="match status" value="3"/>
</dbReference>
<keyword evidence="1" id="KW-0645">Protease</keyword>
<dbReference type="InterPro" id="IPR018114">
    <property type="entry name" value="TRYPSIN_HIS"/>
</dbReference>
<evidence type="ECO:0000256" key="5">
    <source>
        <dbReference type="ARBA" id="ARBA00024195"/>
    </source>
</evidence>
<dbReference type="EMBL" id="CADEBD010000300">
    <property type="protein sequence ID" value="CAB3235874.1"/>
    <property type="molecule type" value="Genomic_DNA"/>
</dbReference>
<organism evidence="7 8">
    <name type="scientific">Arctia plantaginis</name>
    <name type="common">Wood tiger moth</name>
    <name type="synonym">Phalaena plantaginis</name>
    <dbReference type="NCBI Taxonomy" id="874455"/>
    <lineage>
        <taxon>Eukaryota</taxon>
        <taxon>Metazoa</taxon>
        <taxon>Ecdysozoa</taxon>
        <taxon>Arthropoda</taxon>
        <taxon>Hexapoda</taxon>
        <taxon>Insecta</taxon>
        <taxon>Pterygota</taxon>
        <taxon>Neoptera</taxon>
        <taxon>Endopterygota</taxon>
        <taxon>Lepidoptera</taxon>
        <taxon>Glossata</taxon>
        <taxon>Ditrysia</taxon>
        <taxon>Noctuoidea</taxon>
        <taxon>Erebidae</taxon>
        <taxon>Arctiinae</taxon>
        <taxon>Arctia</taxon>
    </lineage>
</organism>
<feature type="domain" description="Peptidase S1" evidence="6">
    <location>
        <begin position="1"/>
        <end position="173"/>
    </location>
</feature>
<keyword evidence="4" id="KW-1015">Disulfide bond</keyword>
<dbReference type="InterPro" id="IPR050430">
    <property type="entry name" value="Peptidase_S1"/>
</dbReference>
<dbReference type="PRINTS" id="PR00722">
    <property type="entry name" value="CHYMOTRYPSIN"/>
</dbReference>
<dbReference type="Pfam" id="PF00089">
    <property type="entry name" value="Trypsin"/>
    <property type="match status" value="2"/>
</dbReference>
<dbReference type="InterPro" id="IPR001254">
    <property type="entry name" value="Trypsin_dom"/>
</dbReference>
<dbReference type="PROSITE" id="PS00134">
    <property type="entry name" value="TRYPSIN_HIS"/>
    <property type="match status" value="1"/>
</dbReference>
<keyword evidence="2" id="KW-0378">Hydrolase</keyword>
<accession>A0A8S0ZSF6</accession>